<name>A0A022KXM0_9MICO</name>
<dbReference type="GO" id="GO:0017004">
    <property type="term" value="P:cytochrome complex assembly"/>
    <property type="evidence" value="ECO:0007669"/>
    <property type="project" value="UniProtKB-KW"/>
</dbReference>
<evidence type="ECO:0000256" key="2">
    <source>
        <dbReference type="ARBA" id="ARBA00022748"/>
    </source>
</evidence>
<dbReference type="SUPFAM" id="SSF52833">
    <property type="entry name" value="Thioredoxin-like"/>
    <property type="match status" value="1"/>
</dbReference>
<feature type="domain" description="Thioredoxin" evidence="8">
    <location>
        <begin position="50"/>
        <end position="194"/>
    </location>
</feature>
<dbReference type="Gene3D" id="3.40.30.10">
    <property type="entry name" value="Glutaredoxin"/>
    <property type="match status" value="1"/>
</dbReference>
<dbReference type="STRING" id="1249481.D641_0100800"/>
<evidence type="ECO:0000256" key="4">
    <source>
        <dbReference type="ARBA" id="ARBA00023157"/>
    </source>
</evidence>
<organism evidence="9 10">
    <name type="scientific">Brachybacterium muris UCD-AY4</name>
    <dbReference type="NCBI Taxonomy" id="1249481"/>
    <lineage>
        <taxon>Bacteria</taxon>
        <taxon>Bacillati</taxon>
        <taxon>Actinomycetota</taxon>
        <taxon>Actinomycetes</taxon>
        <taxon>Micrococcales</taxon>
        <taxon>Dermabacteraceae</taxon>
        <taxon>Brachybacterium</taxon>
    </lineage>
</organism>
<proteinExistence type="predicted"/>
<dbReference type="InterPro" id="IPR013766">
    <property type="entry name" value="Thioredoxin_domain"/>
</dbReference>
<comment type="subcellular location">
    <subcellularLocation>
        <location evidence="1">Cell envelope</location>
    </subcellularLocation>
</comment>
<dbReference type="RefSeq" id="WP_017824469.1">
    <property type="nucleotide sequence ID" value="NZ_KB403091.1"/>
</dbReference>
<dbReference type="GO" id="GO:0030313">
    <property type="term" value="C:cell envelope"/>
    <property type="evidence" value="ECO:0007669"/>
    <property type="project" value="UniProtKB-SubCell"/>
</dbReference>
<dbReference type="CDD" id="cd02966">
    <property type="entry name" value="TlpA_like_family"/>
    <property type="match status" value="1"/>
</dbReference>
<dbReference type="PANTHER" id="PTHR42852:SF6">
    <property type="entry name" value="THIOL:DISULFIDE INTERCHANGE PROTEIN DSBE"/>
    <property type="match status" value="1"/>
</dbReference>
<evidence type="ECO:0000259" key="8">
    <source>
        <dbReference type="PROSITE" id="PS51352"/>
    </source>
</evidence>
<reference evidence="9 10" key="1">
    <citation type="journal article" date="2013" name="Genome Announc.">
        <title>Draft genome sequence of an Actinobacterium, Brachybacterium muris strain UCD-AY4.</title>
        <authorList>
            <person name="Lo J.R."/>
            <person name="Lang J.M."/>
            <person name="Darling A.E."/>
            <person name="Eisen J.A."/>
            <person name="Coil D.A."/>
        </authorList>
    </citation>
    <scope>NUCLEOTIDE SEQUENCE [LARGE SCALE GENOMIC DNA]</scope>
    <source>
        <strain evidence="9 10">UCD-AY4</strain>
    </source>
</reference>
<feature type="chain" id="PRO_5001501601" evidence="7">
    <location>
        <begin position="27"/>
        <end position="195"/>
    </location>
</feature>
<dbReference type="PROSITE" id="PS51352">
    <property type="entry name" value="THIOREDOXIN_2"/>
    <property type="match status" value="1"/>
</dbReference>
<evidence type="ECO:0000256" key="5">
    <source>
        <dbReference type="ARBA" id="ARBA00023284"/>
    </source>
</evidence>
<dbReference type="GO" id="GO:0016853">
    <property type="term" value="F:isomerase activity"/>
    <property type="evidence" value="ECO:0007669"/>
    <property type="project" value="UniProtKB-KW"/>
</dbReference>
<sequence>MTPRRAPGRRHLLGALGLLPAAALLAACGTDTSDRYDSGYVGGDGVTTEIPPEDRAEPLDFTGTTYTGEEFAAADQRGEVLVVNVWYAACPPCRKEAPELQAINEEYAEDGVQFVGVNVRDAAGPAQAFEQNYGITYPSLPDTDAQIMYALRGQIAPNAVPSTLVLDREGRVAARISGAADGSVLRAMLDRVLAE</sequence>
<dbReference type="PANTHER" id="PTHR42852">
    <property type="entry name" value="THIOL:DISULFIDE INTERCHANGE PROTEIN DSBE"/>
    <property type="match status" value="1"/>
</dbReference>
<evidence type="ECO:0000256" key="7">
    <source>
        <dbReference type="SAM" id="SignalP"/>
    </source>
</evidence>
<dbReference type="GO" id="GO:0016491">
    <property type="term" value="F:oxidoreductase activity"/>
    <property type="evidence" value="ECO:0007669"/>
    <property type="project" value="InterPro"/>
</dbReference>
<evidence type="ECO:0000313" key="9">
    <source>
        <dbReference type="EMBL" id="EYT51040.1"/>
    </source>
</evidence>
<dbReference type="HOGENOM" id="CLU_042529_11_1_11"/>
<keyword evidence="5" id="KW-0676">Redox-active center</keyword>
<comment type="caution">
    <text evidence="9">The sequence shown here is derived from an EMBL/GenBank/DDBJ whole genome shotgun (WGS) entry which is preliminary data.</text>
</comment>
<evidence type="ECO:0000256" key="6">
    <source>
        <dbReference type="SAM" id="MobiDB-lite"/>
    </source>
</evidence>
<keyword evidence="7" id="KW-0732">Signal</keyword>
<dbReference type="PROSITE" id="PS51257">
    <property type="entry name" value="PROKAR_LIPOPROTEIN"/>
    <property type="match status" value="1"/>
</dbReference>
<evidence type="ECO:0000313" key="10">
    <source>
        <dbReference type="Proteomes" id="UP000019754"/>
    </source>
</evidence>
<dbReference type="Proteomes" id="UP000019754">
    <property type="component" value="Unassembled WGS sequence"/>
</dbReference>
<dbReference type="InterPro" id="IPR036249">
    <property type="entry name" value="Thioredoxin-like_sf"/>
</dbReference>
<evidence type="ECO:0000256" key="1">
    <source>
        <dbReference type="ARBA" id="ARBA00004196"/>
    </source>
</evidence>
<feature type="region of interest" description="Disordered" evidence="6">
    <location>
        <begin position="37"/>
        <end position="58"/>
    </location>
</feature>
<dbReference type="EMBL" id="AORC01000002">
    <property type="protein sequence ID" value="EYT51040.1"/>
    <property type="molecule type" value="Genomic_DNA"/>
</dbReference>
<dbReference type="Pfam" id="PF08534">
    <property type="entry name" value="Redoxin"/>
    <property type="match status" value="1"/>
</dbReference>
<feature type="signal peptide" evidence="7">
    <location>
        <begin position="1"/>
        <end position="26"/>
    </location>
</feature>
<evidence type="ECO:0000256" key="3">
    <source>
        <dbReference type="ARBA" id="ARBA00022968"/>
    </source>
</evidence>
<keyword evidence="3" id="KW-0812">Transmembrane</keyword>
<keyword evidence="10" id="KW-1185">Reference proteome</keyword>
<dbReference type="InterPro" id="IPR013740">
    <property type="entry name" value="Redoxin"/>
</dbReference>
<keyword evidence="4" id="KW-1015">Disulfide bond</keyword>
<accession>A0A022KXM0</accession>
<protein>
    <submittedName>
        <fullName evidence="9">Thiol-disulfide isomerase</fullName>
    </submittedName>
</protein>
<dbReference type="OrthoDB" id="9796554at2"/>
<dbReference type="InterPro" id="IPR050553">
    <property type="entry name" value="Thioredoxin_ResA/DsbE_sf"/>
</dbReference>
<gene>
    <name evidence="9" type="ORF">D641_0100800</name>
</gene>
<keyword evidence="2" id="KW-0201">Cytochrome c-type biogenesis</keyword>
<dbReference type="AlphaFoldDB" id="A0A022KXM0"/>
<keyword evidence="9" id="KW-0413">Isomerase</keyword>
<keyword evidence="3" id="KW-0735">Signal-anchor</keyword>